<dbReference type="AlphaFoldDB" id="B8GP98"/>
<gene>
    <name evidence="1" type="ordered locus">Tgr7_2946</name>
</gene>
<dbReference type="InterPro" id="IPR023393">
    <property type="entry name" value="START-like_dom_sf"/>
</dbReference>
<dbReference type="KEGG" id="tgr:Tgr7_2946"/>
<sequence length="186" mass="20674" precursor="true">MALTLCASAIAAATPAATGQPVQVRFDGARMDIHLDVLLAAPESGVIAAIHDYERLGLIFPLVIDSGIEQDFGDGVQRVRAHMEGCVLFFCRRLEHVLDVRRAPGRGAWSSAQSVPAQSDVRAGHFSWRTEAVSQRQTRLVFSGWVEPDVWIPPLIGPPMVRRSVERQFRESMPRLERVAWAHRGR</sequence>
<organism evidence="1 2">
    <name type="scientific">Thioalkalivibrio sulfidiphilus (strain HL-EbGR7)</name>
    <dbReference type="NCBI Taxonomy" id="396588"/>
    <lineage>
        <taxon>Bacteria</taxon>
        <taxon>Pseudomonadati</taxon>
        <taxon>Pseudomonadota</taxon>
        <taxon>Gammaproteobacteria</taxon>
        <taxon>Chromatiales</taxon>
        <taxon>Ectothiorhodospiraceae</taxon>
        <taxon>Thioalkalivibrio</taxon>
    </lineage>
</organism>
<dbReference type="Proteomes" id="UP000002383">
    <property type="component" value="Chromosome"/>
</dbReference>
<evidence type="ECO:0000313" key="2">
    <source>
        <dbReference type="Proteomes" id="UP000002383"/>
    </source>
</evidence>
<reference evidence="1 2" key="1">
    <citation type="journal article" date="2011" name="Stand. Genomic Sci.">
        <title>Complete genome sequence of 'Thioalkalivibrio sulfidophilus' HL-EbGr7.</title>
        <authorList>
            <person name="Muyzer G."/>
            <person name="Sorokin D.Y."/>
            <person name="Mavromatis K."/>
            <person name="Lapidus A."/>
            <person name="Clum A."/>
            <person name="Ivanova N."/>
            <person name="Pati A."/>
            <person name="d'Haeseleer P."/>
            <person name="Woyke T."/>
            <person name="Kyrpides N.C."/>
        </authorList>
    </citation>
    <scope>NUCLEOTIDE SEQUENCE [LARGE SCALE GENOMIC DNA]</scope>
    <source>
        <strain evidence="1 2">HL-EbGR7</strain>
    </source>
</reference>
<keyword evidence="2" id="KW-1185">Reference proteome</keyword>
<dbReference type="SUPFAM" id="SSF55961">
    <property type="entry name" value="Bet v1-like"/>
    <property type="match status" value="1"/>
</dbReference>
<name>B8GP98_THISH</name>
<accession>B8GP98</accession>
<protein>
    <submittedName>
        <fullName evidence="1">Cyclase/dehydrase</fullName>
    </submittedName>
</protein>
<dbReference type="RefSeq" id="WP_012639481.1">
    <property type="nucleotide sequence ID" value="NC_011901.1"/>
</dbReference>
<dbReference type="Gene3D" id="3.30.530.20">
    <property type="match status" value="1"/>
</dbReference>
<dbReference type="HOGENOM" id="CLU_1389663_0_0_6"/>
<dbReference type="eggNOG" id="ENOG5033473">
    <property type="taxonomic scope" value="Bacteria"/>
</dbReference>
<proteinExistence type="predicted"/>
<dbReference type="EMBL" id="CP001339">
    <property type="protein sequence ID" value="ACL74018.1"/>
    <property type="molecule type" value="Genomic_DNA"/>
</dbReference>
<dbReference type="STRING" id="396588.Tgr7_2946"/>
<evidence type="ECO:0000313" key="1">
    <source>
        <dbReference type="EMBL" id="ACL74018.1"/>
    </source>
</evidence>